<dbReference type="STRING" id="28092.WM40_23860"/>
<protein>
    <submittedName>
        <fullName evidence="1">Uncharacterized protein</fullName>
    </submittedName>
</protein>
<comment type="caution">
    <text evidence="1">The sequence shown here is derived from an EMBL/GenBank/DDBJ whole genome shotgun (WGS) entry which is preliminary data.</text>
</comment>
<keyword evidence="2" id="KW-1185">Reference proteome</keyword>
<dbReference type="RefSeq" id="WP_046154189.1">
    <property type="nucleotide sequence ID" value="NZ_CADFGU010000001.1"/>
</dbReference>
<dbReference type="Proteomes" id="UP000033618">
    <property type="component" value="Unassembled WGS sequence"/>
</dbReference>
<gene>
    <name evidence="1" type="ORF">WM40_23860</name>
</gene>
<evidence type="ECO:0000313" key="1">
    <source>
        <dbReference type="EMBL" id="KKB61336.1"/>
    </source>
</evidence>
<organism evidence="1 2">
    <name type="scientific">Robbsia andropogonis</name>
    <dbReference type="NCBI Taxonomy" id="28092"/>
    <lineage>
        <taxon>Bacteria</taxon>
        <taxon>Pseudomonadati</taxon>
        <taxon>Pseudomonadota</taxon>
        <taxon>Betaproteobacteria</taxon>
        <taxon>Burkholderiales</taxon>
        <taxon>Burkholderiaceae</taxon>
        <taxon>Robbsia</taxon>
    </lineage>
</organism>
<proteinExistence type="predicted"/>
<dbReference type="EMBL" id="LAQU01000049">
    <property type="protein sequence ID" value="KKB61336.1"/>
    <property type="molecule type" value="Genomic_DNA"/>
</dbReference>
<name>A0A0F5JU11_9BURK</name>
<accession>A0A0F5JU11</accession>
<sequence length="85" mass="9640">MTTIPKIAYPPSLDPNSPEAWHLMSDAEKRDHEQCEIRERMICYEYAVRAAYDALHRAGEIDPQQAALAIASAATKARLQIWKSK</sequence>
<dbReference type="PATRIC" id="fig|28092.6.peg.5608"/>
<dbReference type="AlphaFoldDB" id="A0A0F5JU11"/>
<evidence type="ECO:0000313" key="2">
    <source>
        <dbReference type="Proteomes" id="UP000033618"/>
    </source>
</evidence>
<reference evidence="1 2" key="1">
    <citation type="submission" date="2015-03" db="EMBL/GenBank/DDBJ databases">
        <title>Draft Genome Sequence of Burkholderia andropogonis type strain ICMP2807, isolated from Sorghum bicolor.</title>
        <authorList>
            <person name="Lopes-Santos L."/>
            <person name="Castro D.B."/>
            <person name="Ottoboni L.M."/>
            <person name="Park D."/>
            <person name="Weirc B.S."/>
            <person name="Destefano S.A."/>
        </authorList>
    </citation>
    <scope>NUCLEOTIDE SEQUENCE [LARGE SCALE GENOMIC DNA]</scope>
    <source>
        <strain evidence="1 2">ICMP2807</strain>
    </source>
</reference>